<feature type="transmembrane region" description="Helical" evidence="1">
    <location>
        <begin position="49"/>
        <end position="66"/>
    </location>
</feature>
<comment type="caution">
    <text evidence="2">The sequence shown here is derived from an EMBL/GenBank/DDBJ whole genome shotgun (WGS) entry which is preliminary data.</text>
</comment>
<dbReference type="AlphaFoldDB" id="A0A420EP27"/>
<protein>
    <submittedName>
        <fullName evidence="2">Uncharacterized protein</fullName>
    </submittedName>
</protein>
<keyword evidence="1" id="KW-0472">Membrane</keyword>
<dbReference type="Proteomes" id="UP000284395">
    <property type="component" value="Unassembled WGS sequence"/>
</dbReference>
<evidence type="ECO:0000313" key="3">
    <source>
        <dbReference type="Proteomes" id="UP000284395"/>
    </source>
</evidence>
<gene>
    <name evidence="2" type="ORF">D6851_04145</name>
</gene>
<dbReference type="RefSeq" id="WP_120323626.1">
    <property type="nucleotide sequence ID" value="NZ_RAPF01000002.1"/>
</dbReference>
<dbReference type="OrthoDB" id="7475214at2"/>
<proteinExistence type="predicted"/>
<keyword evidence="3" id="KW-1185">Reference proteome</keyword>
<organism evidence="2 3">
    <name type="scientific">Altericroceibacterium spongiae</name>
    <dbReference type="NCBI Taxonomy" id="2320269"/>
    <lineage>
        <taxon>Bacteria</taxon>
        <taxon>Pseudomonadati</taxon>
        <taxon>Pseudomonadota</taxon>
        <taxon>Alphaproteobacteria</taxon>
        <taxon>Sphingomonadales</taxon>
        <taxon>Erythrobacteraceae</taxon>
        <taxon>Altericroceibacterium</taxon>
    </lineage>
</organism>
<sequence>MATKVPAPRTSNGTLPLQLATAAAILFSFGGIALAALANSPADGGRGGAIAVALTFFMLFMGRGTAEQAAETALPPSGDPVEDLRREFDPTKAAVNAMLDWSNKEKRYLAASSVIGTLVWGFGDLLAAWLCAA</sequence>
<dbReference type="EMBL" id="RAPF01000002">
    <property type="protein sequence ID" value="RKF22427.1"/>
    <property type="molecule type" value="Genomic_DNA"/>
</dbReference>
<name>A0A420EP27_9SPHN</name>
<evidence type="ECO:0000313" key="2">
    <source>
        <dbReference type="EMBL" id="RKF22427.1"/>
    </source>
</evidence>
<keyword evidence="1" id="KW-0812">Transmembrane</keyword>
<evidence type="ECO:0000256" key="1">
    <source>
        <dbReference type="SAM" id="Phobius"/>
    </source>
</evidence>
<accession>A0A420EP27</accession>
<feature type="transmembrane region" description="Helical" evidence="1">
    <location>
        <begin position="108"/>
        <end position="132"/>
    </location>
</feature>
<feature type="transmembrane region" description="Helical" evidence="1">
    <location>
        <begin position="15"/>
        <end position="37"/>
    </location>
</feature>
<reference evidence="2 3" key="1">
    <citation type="submission" date="2018-09" db="EMBL/GenBank/DDBJ databases">
        <title>Altererythrobacter spongiae sp. nov., isolated from a marine sponge.</title>
        <authorList>
            <person name="Zhuang L."/>
            <person name="Luo L."/>
        </authorList>
    </citation>
    <scope>NUCLEOTIDE SEQUENCE [LARGE SCALE GENOMIC DNA]</scope>
    <source>
        <strain evidence="2 3">HN-Y73</strain>
    </source>
</reference>
<keyword evidence="1" id="KW-1133">Transmembrane helix</keyword>